<dbReference type="AlphaFoldDB" id="A0A160P8K9"/>
<evidence type="ECO:0000256" key="1">
    <source>
        <dbReference type="SAM" id="MobiDB-lite"/>
    </source>
</evidence>
<gene>
    <name evidence="2" type="ORF">SLA_6978</name>
</gene>
<proteinExistence type="predicted"/>
<dbReference type="Proteomes" id="UP000217676">
    <property type="component" value="Chromosome"/>
</dbReference>
<keyword evidence="2" id="KW-0347">Helicase</keyword>
<dbReference type="EMBL" id="AP017424">
    <property type="protein sequence ID" value="BAU87844.1"/>
    <property type="molecule type" value="Genomic_DNA"/>
</dbReference>
<keyword evidence="3" id="KW-1185">Reference proteome</keyword>
<dbReference type="GO" id="GO:0004386">
    <property type="term" value="F:helicase activity"/>
    <property type="evidence" value="ECO:0007669"/>
    <property type="project" value="UniProtKB-KW"/>
</dbReference>
<evidence type="ECO:0000313" key="2">
    <source>
        <dbReference type="EMBL" id="BAU87844.1"/>
    </source>
</evidence>
<keyword evidence="2" id="KW-0067">ATP-binding</keyword>
<reference evidence="2 3" key="1">
    <citation type="journal article" date="2016" name="Genome Announc.">
        <title>Complete Genome Sequence of Thiostrepton-Producing Streptomyces laurentii ATCC 31255.</title>
        <authorList>
            <person name="Doi K."/>
            <person name="Fujino Y."/>
            <person name="Nagayoshi Y."/>
            <person name="Ohshima T."/>
            <person name="Ogata S."/>
        </authorList>
    </citation>
    <scope>NUCLEOTIDE SEQUENCE [LARGE SCALE GENOMIC DNA]</scope>
    <source>
        <strain evidence="2 3">ATCC 31255</strain>
    </source>
</reference>
<organism evidence="2 3">
    <name type="scientific">Streptomyces laurentii</name>
    <dbReference type="NCBI Taxonomy" id="39478"/>
    <lineage>
        <taxon>Bacteria</taxon>
        <taxon>Bacillati</taxon>
        <taxon>Actinomycetota</taxon>
        <taxon>Actinomycetes</taxon>
        <taxon>Kitasatosporales</taxon>
        <taxon>Streptomycetaceae</taxon>
        <taxon>Streptomyces</taxon>
    </lineage>
</organism>
<keyword evidence="2" id="KW-0378">Hydrolase</keyword>
<accession>A0A160P8K9</accession>
<feature type="region of interest" description="Disordered" evidence="1">
    <location>
        <begin position="53"/>
        <end position="76"/>
    </location>
</feature>
<protein>
    <submittedName>
        <fullName evidence="2">DEAD/DEAH box helicase family protein</fullName>
    </submittedName>
</protein>
<dbReference type="KEGG" id="slau:SLA_6978"/>
<keyword evidence="2" id="KW-0547">Nucleotide-binding</keyword>
<name>A0A160P8K9_STRLU</name>
<evidence type="ECO:0000313" key="3">
    <source>
        <dbReference type="Proteomes" id="UP000217676"/>
    </source>
</evidence>
<sequence>MGAGTVFSPLSATTVYVSGVSDGRRTYAWKTPPSDAVGLPAGVAWFRVRKLLSVPSGSGEPPSTTNTGPSFPGPVA</sequence>